<keyword evidence="1" id="KW-1133">Transmembrane helix</keyword>
<feature type="transmembrane region" description="Helical" evidence="1">
    <location>
        <begin position="192"/>
        <end position="216"/>
    </location>
</feature>
<feature type="transmembrane region" description="Helical" evidence="1">
    <location>
        <begin position="222"/>
        <end position="242"/>
    </location>
</feature>
<organism evidence="2 3">
    <name type="scientific">Prevotella intermedia</name>
    <dbReference type="NCBI Taxonomy" id="28131"/>
    <lineage>
        <taxon>Bacteria</taxon>
        <taxon>Pseudomonadati</taxon>
        <taxon>Bacteroidota</taxon>
        <taxon>Bacteroidia</taxon>
        <taxon>Bacteroidales</taxon>
        <taxon>Prevotellaceae</taxon>
        <taxon>Prevotella</taxon>
    </lineage>
</organism>
<dbReference type="AlphaFoldDB" id="A0A0S3UL44"/>
<feature type="transmembrane region" description="Helical" evidence="1">
    <location>
        <begin position="163"/>
        <end position="180"/>
    </location>
</feature>
<dbReference type="Pfam" id="PF19558">
    <property type="entry name" value="DUF6080"/>
    <property type="match status" value="1"/>
</dbReference>
<evidence type="ECO:0000256" key="1">
    <source>
        <dbReference type="SAM" id="Phobius"/>
    </source>
</evidence>
<feature type="transmembrane region" description="Helical" evidence="1">
    <location>
        <begin position="344"/>
        <end position="367"/>
    </location>
</feature>
<keyword evidence="1" id="KW-0472">Membrane</keyword>
<feature type="transmembrane region" description="Helical" evidence="1">
    <location>
        <begin position="15"/>
        <end position="38"/>
    </location>
</feature>
<gene>
    <name evidence="2" type="ORF">PIOMA14_I_1663</name>
</gene>
<feature type="transmembrane region" description="Helical" evidence="1">
    <location>
        <begin position="96"/>
        <end position="120"/>
    </location>
</feature>
<evidence type="ECO:0000313" key="2">
    <source>
        <dbReference type="EMBL" id="BAU18171.1"/>
    </source>
</evidence>
<dbReference type="Proteomes" id="UP000217431">
    <property type="component" value="Chromosome I"/>
</dbReference>
<name>A0A0S3UL44_PREIN</name>
<dbReference type="EMBL" id="AP014597">
    <property type="protein sequence ID" value="BAU18171.1"/>
    <property type="molecule type" value="Genomic_DNA"/>
</dbReference>
<proteinExistence type="predicted"/>
<feature type="transmembrane region" description="Helical" evidence="1">
    <location>
        <begin position="398"/>
        <end position="416"/>
    </location>
</feature>
<dbReference type="RefSeq" id="WP_096406124.1">
    <property type="nucleotide sequence ID" value="NZ_AP014597.1"/>
</dbReference>
<dbReference type="STRING" id="28131.BWX40_00010"/>
<evidence type="ECO:0000313" key="3">
    <source>
        <dbReference type="Proteomes" id="UP000217431"/>
    </source>
</evidence>
<feature type="transmembrane region" description="Helical" evidence="1">
    <location>
        <begin position="422"/>
        <end position="448"/>
    </location>
</feature>
<protein>
    <submittedName>
        <fullName evidence="2">Uncharacterized protein</fullName>
    </submittedName>
</protein>
<accession>A0A0S3UL44</accession>
<keyword evidence="1" id="KW-0812">Transmembrane</keyword>
<feature type="transmembrane region" description="Helical" evidence="1">
    <location>
        <begin position="140"/>
        <end position="157"/>
    </location>
</feature>
<sequence>MSVFGIFAVKKEERLLAFAMLFVFLAFNALLISSHFGVYTMGAHGGFWSLFTKNFRMSGYDNWSWITISCMRVHFETIRHPLFLTLLYPLYWLNHWLINTVGINFAVFFMAIIIVFSAFYSVIFTYRILREVLELQRKDATLLTLFLFSFGHILVPAMVPDHFIISLMLLTMTLYIAGIRQKQGKLINAWQSFLLIFFTAGMAASNAGKTILAGLFTNGRKFFSFKYLTIGIILPLALLFGIQQMQYYQVEVPQEEVTKKIVSNKKKKQPGKFEAHTKKRNAWLHAHTGQAASSEGIGKLMDISTSRTETLIENFFGEPIQLHQEYLLKDVSWDRPIFVKYSWIVNYVVEALIILLFLIGIVAGWRYKFMKMLLLWFACDFTLHTIMGFAINEVYIMTAGWAFIIPISIGYLLRILSCQSRFILRITLVLLTSWLWVYNGGQIIYYLIA</sequence>
<reference evidence="2 3" key="1">
    <citation type="journal article" date="2016" name="DNA Res.">
        <title>The complete genome sequencing of Prevotella intermedia strain OMA14 and a subsequent fine-scale, intra-species genomic comparison reveal an unusual amplification of conjugative and mobile transposons and identify a novel Prevotella-lineage-specific repeat.</title>
        <authorList>
            <person name="Naito M."/>
            <person name="Ogura Y."/>
            <person name="Itoh T."/>
            <person name="Shoji M."/>
            <person name="Okamoto M."/>
            <person name="Hayashi T."/>
            <person name="Nakayama K."/>
        </authorList>
    </citation>
    <scope>NUCLEOTIDE SEQUENCE [LARGE SCALE GENOMIC DNA]</scope>
    <source>
        <strain evidence="2 3">OMA14</strain>
    </source>
</reference>
<dbReference type="InterPro" id="IPR045726">
    <property type="entry name" value="DUF6080"/>
</dbReference>